<dbReference type="Proteomes" id="UP000181917">
    <property type="component" value="Unassembled WGS sequence"/>
</dbReference>
<gene>
    <name evidence="2" type="ORF">SAMN04489742_0388</name>
</gene>
<dbReference type="AlphaFoldDB" id="A0A1H0ZIY8"/>
<reference evidence="2 3" key="1">
    <citation type="submission" date="2016-10" db="EMBL/GenBank/DDBJ databases">
        <authorList>
            <person name="de Groot N.N."/>
        </authorList>
    </citation>
    <scope>NUCLEOTIDE SEQUENCE [LARGE SCALE GENOMIC DNA]</scope>
    <source>
        <strain evidence="2 3">DSM 20117</strain>
    </source>
</reference>
<feature type="transmembrane region" description="Helical" evidence="1">
    <location>
        <begin position="21"/>
        <end position="41"/>
    </location>
</feature>
<sequence length="43" mass="4886">MNLRRMRRKWRRMKPEAQRGIANATVAVLGVMVLAAGVYSITL</sequence>
<accession>A0A1H0ZIY8</accession>
<dbReference type="EMBL" id="FNKH01000002">
    <property type="protein sequence ID" value="SDQ27332.1"/>
    <property type="molecule type" value="Genomic_DNA"/>
</dbReference>
<keyword evidence="1" id="KW-0472">Membrane</keyword>
<evidence type="ECO:0000313" key="2">
    <source>
        <dbReference type="EMBL" id="SDQ27332.1"/>
    </source>
</evidence>
<keyword evidence="1" id="KW-1133">Transmembrane helix</keyword>
<keyword evidence="3" id="KW-1185">Reference proteome</keyword>
<evidence type="ECO:0000256" key="1">
    <source>
        <dbReference type="SAM" id="Phobius"/>
    </source>
</evidence>
<organism evidence="2 3">
    <name type="scientific">Crystallibacter crystallopoietes</name>
    <dbReference type="NCBI Taxonomy" id="37928"/>
    <lineage>
        <taxon>Bacteria</taxon>
        <taxon>Bacillati</taxon>
        <taxon>Actinomycetota</taxon>
        <taxon>Actinomycetes</taxon>
        <taxon>Micrococcales</taxon>
        <taxon>Micrococcaceae</taxon>
        <taxon>Crystallibacter</taxon>
    </lineage>
</organism>
<keyword evidence="1" id="KW-0812">Transmembrane</keyword>
<evidence type="ECO:0000313" key="3">
    <source>
        <dbReference type="Proteomes" id="UP000181917"/>
    </source>
</evidence>
<name>A0A1H0ZIY8_9MICC</name>
<protein>
    <submittedName>
        <fullName evidence="2">Uncharacterized protein</fullName>
    </submittedName>
</protein>
<proteinExistence type="predicted"/>